<dbReference type="GO" id="GO:0005829">
    <property type="term" value="C:cytosol"/>
    <property type="evidence" value="ECO:0007669"/>
    <property type="project" value="TreeGrafter"/>
</dbReference>
<dbReference type="EC" id="2.7.2.3" evidence="3 10"/>
<evidence type="ECO:0000256" key="6">
    <source>
        <dbReference type="ARBA" id="ARBA00022741"/>
    </source>
</evidence>
<feature type="binding site" evidence="10 12">
    <location>
        <position position="202"/>
    </location>
    <ligand>
        <name>ATP</name>
        <dbReference type="ChEBI" id="CHEBI:30616"/>
    </ligand>
</feature>
<keyword evidence="8 10" id="KW-0067">ATP-binding</keyword>
<keyword evidence="5 10" id="KW-0808">Transferase</keyword>
<comment type="subcellular location">
    <subcellularLocation>
        <location evidence="10">Cytoplasm</location>
    </subcellularLocation>
</comment>
<evidence type="ECO:0000256" key="10">
    <source>
        <dbReference type="HAMAP-Rule" id="MF_00145"/>
    </source>
</evidence>
<comment type="catalytic activity">
    <reaction evidence="1 10 13">
        <text>(2R)-3-phosphoglycerate + ATP = (2R)-3-phospho-glyceroyl phosphate + ADP</text>
        <dbReference type="Rhea" id="RHEA:14801"/>
        <dbReference type="ChEBI" id="CHEBI:30616"/>
        <dbReference type="ChEBI" id="CHEBI:57604"/>
        <dbReference type="ChEBI" id="CHEBI:58272"/>
        <dbReference type="ChEBI" id="CHEBI:456216"/>
        <dbReference type="EC" id="2.7.2.3"/>
    </reaction>
</comment>
<feature type="binding site" evidence="10">
    <location>
        <position position="117"/>
    </location>
    <ligand>
        <name>substrate</name>
    </ligand>
</feature>
<dbReference type="UniPathway" id="UPA00109">
    <property type="reaction ID" value="UER00185"/>
</dbReference>
<dbReference type="Proteomes" id="UP000214588">
    <property type="component" value="Unassembled WGS sequence"/>
</dbReference>
<protein>
    <recommendedName>
        <fullName evidence="4 10">Phosphoglycerate kinase</fullName>
        <ecNumber evidence="3 10">2.7.2.3</ecNumber>
    </recommendedName>
</protein>
<dbReference type="InterPro" id="IPR001576">
    <property type="entry name" value="Phosphoglycerate_kinase"/>
</dbReference>
<keyword evidence="10" id="KW-0963">Cytoplasm</keyword>
<reference evidence="14 15" key="1">
    <citation type="submission" date="2017-06" db="EMBL/GenBank/DDBJ databases">
        <title>Draft Genome Sequence of Natranaerobius trueperi halophilic, alkalithermophilic bacteria from soda lakes.</title>
        <authorList>
            <person name="Zhao B."/>
        </authorList>
    </citation>
    <scope>NUCLEOTIDE SEQUENCE [LARGE SCALE GENOMIC DNA]</scope>
    <source>
        <strain evidence="14 15">DSM 18760</strain>
    </source>
</reference>
<evidence type="ECO:0000256" key="4">
    <source>
        <dbReference type="ARBA" id="ARBA00016471"/>
    </source>
</evidence>
<keyword evidence="9 10" id="KW-0324">Glycolysis</keyword>
<dbReference type="PANTHER" id="PTHR11406">
    <property type="entry name" value="PHOSPHOGLYCERATE KINASE"/>
    <property type="match status" value="1"/>
</dbReference>
<feature type="binding site" evidence="10 11">
    <location>
        <begin position="58"/>
        <end position="61"/>
    </location>
    <ligand>
        <name>substrate</name>
    </ligand>
</feature>
<dbReference type="PROSITE" id="PS00111">
    <property type="entry name" value="PGLYCERATE_KINASE"/>
    <property type="match status" value="1"/>
</dbReference>
<keyword evidence="15" id="KW-1185">Reference proteome</keyword>
<feature type="binding site" evidence="10">
    <location>
        <position position="35"/>
    </location>
    <ligand>
        <name>substrate</name>
    </ligand>
</feature>
<dbReference type="GO" id="GO:0005524">
    <property type="term" value="F:ATP binding"/>
    <property type="evidence" value="ECO:0007669"/>
    <property type="project" value="UniProtKB-KW"/>
</dbReference>
<evidence type="ECO:0000256" key="8">
    <source>
        <dbReference type="ARBA" id="ARBA00022840"/>
    </source>
</evidence>
<evidence type="ECO:0000256" key="11">
    <source>
        <dbReference type="PIRSR" id="PIRSR000724-1"/>
    </source>
</evidence>
<organism evidence="14 15">
    <name type="scientific">Natranaerobius trueperi</name>
    <dbReference type="NCBI Taxonomy" id="759412"/>
    <lineage>
        <taxon>Bacteria</taxon>
        <taxon>Bacillati</taxon>
        <taxon>Bacillota</taxon>
        <taxon>Clostridia</taxon>
        <taxon>Natranaerobiales</taxon>
        <taxon>Natranaerobiaceae</taxon>
        <taxon>Natranaerobius</taxon>
    </lineage>
</organism>
<dbReference type="GO" id="GO:0004618">
    <property type="term" value="F:phosphoglycerate kinase activity"/>
    <property type="evidence" value="ECO:0007669"/>
    <property type="project" value="UniProtKB-UniRule"/>
</dbReference>
<evidence type="ECO:0000313" key="15">
    <source>
        <dbReference type="Proteomes" id="UP000214588"/>
    </source>
</evidence>
<dbReference type="RefSeq" id="WP_089023544.1">
    <property type="nucleotide sequence ID" value="NZ_NIQC01000012.1"/>
</dbReference>
<dbReference type="EMBL" id="NIQC01000012">
    <property type="protein sequence ID" value="OWZ83794.1"/>
    <property type="molecule type" value="Genomic_DNA"/>
</dbReference>
<dbReference type="InterPro" id="IPR015824">
    <property type="entry name" value="Phosphoglycerate_kinase_N"/>
</dbReference>
<dbReference type="PIRSF" id="PIRSF000724">
    <property type="entry name" value="Pgk"/>
    <property type="match status" value="1"/>
</dbReference>
<evidence type="ECO:0000313" key="14">
    <source>
        <dbReference type="EMBL" id="OWZ83794.1"/>
    </source>
</evidence>
<name>A0A226BZN2_9FIRM</name>
<dbReference type="FunFam" id="3.40.50.1260:FF:000007">
    <property type="entry name" value="Phosphoglycerate kinase"/>
    <property type="match status" value="1"/>
</dbReference>
<gene>
    <name evidence="10 14" type="primary">pgk</name>
    <name evidence="14" type="ORF">CDO51_06790</name>
</gene>
<dbReference type="GO" id="GO:0006096">
    <property type="term" value="P:glycolytic process"/>
    <property type="evidence" value="ECO:0007669"/>
    <property type="project" value="UniProtKB-UniRule"/>
</dbReference>
<evidence type="ECO:0000256" key="9">
    <source>
        <dbReference type="ARBA" id="ARBA00023152"/>
    </source>
</evidence>
<comment type="similarity">
    <text evidence="10 13">Belongs to the phosphoglycerate kinase family.</text>
</comment>
<evidence type="ECO:0000256" key="12">
    <source>
        <dbReference type="PIRSR" id="PIRSR000724-2"/>
    </source>
</evidence>
<feature type="binding site" evidence="11">
    <location>
        <position position="117"/>
    </location>
    <ligand>
        <name>(2R)-3-phosphoglycerate</name>
        <dbReference type="ChEBI" id="CHEBI:58272"/>
    </ligand>
</feature>
<dbReference type="GO" id="GO:0043531">
    <property type="term" value="F:ADP binding"/>
    <property type="evidence" value="ECO:0007669"/>
    <property type="project" value="TreeGrafter"/>
</dbReference>
<dbReference type="Pfam" id="PF00162">
    <property type="entry name" value="PGK"/>
    <property type="match status" value="1"/>
</dbReference>
<keyword evidence="6 10" id="KW-0547">Nucleotide-binding</keyword>
<accession>A0A226BZN2</accession>
<evidence type="ECO:0000256" key="5">
    <source>
        <dbReference type="ARBA" id="ARBA00022679"/>
    </source>
</evidence>
<dbReference type="Gene3D" id="3.40.50.1260">
    <property type="entry name" value="Phosphoglycerate kinase, N-terminal domain"/>
    <property type="match status" value="2"/>
</dbReference>
<feature type="binding site" evidence="10 12">
    <location>
        <position position="324"/>
    </location>
    <ligand>
        <name>ATP</name>
        <dbReference type="ChEBI" id="CHEBI:30616"/>
    </ligand>
</feature>
<feature type="binding site" evidence="10">
    <location>
        <position position="150"/>
    </location>
    <ligand>
        <name>substrate</name>
    </ligand>
</feature>
<dbReference type="GO" id="GO:0006094">
    <property type="term" value="P:gluconeogenesis"/>
    <property type="evidence" value="ECO:0007669"/>
    <property type="project" value="TreeGrafter"/>
</dbReference>
<evidence type="ECO:0000256" key="3">
    <source>
        <dbReference type="ARBA" id="ARBA00013061"/>
    </source>
</evidence>
<feature type="binding site" evidence="11">
    <location>
        <position position="150"/>
    </location>
    <ligand>
        <name>(2R)-3-phosphoglycerate</name>
        <dbReference type="ChEBI" id="CHEBI:58272"/>
    </ligand>
</feature>
<evidence type="ECO:0000256" key="13">
    <source>
        <dbReference type="RuleBase" id="RU000532"/>
    </source>
</evidence>
<dbReference type="FunFam" id="3.40.50.1260:FF:000005">
    <property type="entry name" value="Phosphoglycerate kinase"/>
    <property type="match status" value="1"/>
</dbReference>
<comment type="caution">
    <text evidence="14">The sequence shown here is derived from an EMBL/GenBank/DDBJ whole genome shotgun (WGS) entry which is preliminary data.</text>
</comment>
<proteinExistence type="inferred from homology"/>
<evidence type="ECO:0000256" key="1">
    <source>
        <dbReference type="ARBA" id="ARBA00000642"/>
    </source>
</evidence>
<dbReference type="InterPro" id="IPR036043">
    <property type="entry name" value="Phosphoglycerate_kinase_sf"/>
</dbReference>
<dbReference type="AlphaFoldDB" id="A0A226BZN2"/>
<dbReference type="SUPFAM" id="SSF53748">
    <property type="entry name" value="Phosphoglycerate kinase"/>
    <property type="match status" value="1"/>
</dbReference>
<sequence>MKKTVKDVDVKGKRVFVRVDYNVPLNDGEITDDTRIQKSLETVEYLINQGARIILGSHLGRPKGEIKEEFSMVPVRDRLQELLETPVKMAENNDPRKVDNQAMSLEDGEILLLENLRFYSEEEANDSEFALALANLAEVYVNDAFGAAHRAHASTHGITKHIKGDCVAGLLMDKELKFLGDTVRTPERPFVAVIGGAKISDKIGVIDRLMETSDKVLIGGGMANTFLLAKGYRMGKSLVEEEALEQAKELLEKAKNRGVELLLPNDVIVAEKLEEKAPNRTVYIDNISDQEMVLDIGNDTIEKYSNHIHDAKTVVMNGPMGVFETKPFDKGTVSVAKALAESFGKTIVGGGDSVSAINRAGVEDDISHISTGGGASLKFLEGKTLPGVEALHEK</sequence>
<dbReference type="HAMAP" id="MF_00145">
    <property type="entry name" value="Phosphoglyc_kinase"/>
    <property type="match status" value="1"/>
</dbReference>
<dbReference type="PANTHER" id="PTHR11406:SF23">
    <property type="entry name" value="PHOSPHOGLYCERATE KINASE 1, CHLOROPLASTIC-RELATED"/>
    <property type="match status" value="1"/>
</dbReference>
<dbReference type="PRINTS" id="PR00477">
    <property type="entry name" value="PHGLYCKINASE"/>
</dbReference>
<evidence type="ECO:0000256" key="7">
    <source>
        <dbReference type="ARBA" id="ARBA00022777"/>
    </source>
</evidence>
<evidence type="ECO:0000256" key="2">
    <source>
        <dbReference type="ARBA" id="ARBA00004838"/>
    </source>
</evidence>
<feature type="binding site" evidence="10 11">
    <location>
        <begin position="20"/>
        <end position="22"/>
    </location>
    <ligand>
        <name>substrate</name>
    </ligand>
</feature>
<comment type="pathway">
    <text evidence="2 10">Carbohydrate degradation; glycolysis; pyruvate from D-glyceraldehyde 3-phosphate: step 2/5.</text>
</comment>
<feature type="binding site" evidence="11">
    <location>
        <position position="35"/>
    </location>
    <ligand>
        <name>(2R)-3-phosphoglycerate</name>
        <dbReference type="ChEBI" id="CHEBI:58272"/>
    </ligand>
</feature>
<keyword evidence="7 10" id="KW-0418">Kinase</keyword>
<comment type="caution">
    <text evidence="10">Lacks conserved residue(s) required for the propagation of feature annotation.</text>
</comment>
<comment type="subunit">
    <text evidence="10">Monomer.</text>
</comment>
<dbReference type="OrthoDB" id="9808460at2"/>
<feature type="binding site" evidence="10 12">
    <location>
        <begin position="350"/>
        <end position="353"/>
    </location>
    <ligand>
        <name>ATP</name>
        <dbReference type="ChEBI" id="CHEBI:30616"/>
    </ligand>
</feature>
<dbReference type="InterPro" id="IPR015911">
    <property type="entry name" value="Phosphoglycerate_kinase_CS"/>
</dbReference>